<evidence type="ECO:0000313" key="3">
    <source>
        <dbReference type="Proteomes" id="UP000078046"/>
    </source>
</evidence>
<keyword evidence="3" id="KW-1185">Reference proteome</keyword>
<feature type="compositionally biased region" description="Basic and acidic residues" evidence="1">
    <location>
        <begin position="1"/>
        <end position="10"/>
    </location>
</feature>
<gene>
    <name evidence="2" type="ORF">A3Q56_04116</name>
</gene>
<feature type="region of interest" description="Disordered" evidence="1">
    <location>
        <begin position="1"/>
        <end position="37"/>
    </location>
</feature>
<dbReference type="SUPFAM" id="SSF47794">
    <property type="entry name" value="Rad51 N-terminal domain-like"/>
    <property type="match status" value="1"/>
</dbReference>
<sequence>MAKENGTEQKELEEDVPMGPMDVCKLEGNGITSSDTKKLRESGYHTVESVAYAPKKEIICVRGISEPKA</sequence>
<dbReference type="Proteomes" id="UP000078046">
    <property type="component" value="Unassembled WGS sequence"/>
</dbReference>
<comment type="caution">
    <text evidence="2">The sequence shown here is derived from an EMBL/GenBank/DDBJ whole genome shotgun (WGS) entry which is preliminary data.</text>
</comment>
<dbReference type="OrthoDB" id="10251254at2759"/>
<evidence type="ECO:0000256" key="1">
    <source>
        <dbReference type="SAM" id="MobiDB-lite"/>
    </source>
</evidence>
<dbReference type="InterPro" id="IPR010995">
    <property type="entry name" value="DNA_repair_Rad51/TF_NusA_a-hlx"/>
</dbReference>
<accession>A0A177B1K4</accession>
<evidence type="ECO:0008006" key="4">
    <source>
        <dbReference type="Google" id="ProtNLM"/>
    </source>
</evidence>
<reference evidence="2 3" key="1">
    <citation type="submission" date="2016-04" db="EMBL/GenBank/DDBJ databases">
        <title>The genome of Intoshia linei affirms orthonectids as highly simplified spiralians.</title>
        <authorList>
            <person name="Mikhailov K.V."/>
            <person name="Slusarev G.S."/>
            <person name="Nikitin M.A."/>
            <person name="Logacheva M.D."/>
            <person name="Penin A."/>
            <person name="Aleoshin V."/>
            <person name="Panchin Y.V."/>
        </authorList>
    </citation>
    <scope>NUCLEOTIDE SEQUENCE [LARGE SCALE GENOMIC DNA]</scope>
    <source>
        <strain evidence="2">Intl2013</strain>
        <tissue evidence="2">Whole animal</tissue>
    </source>
</reference>
<protein>
    <recommendedName>
        <fullName evidence="4">DNA recombination and repair protein Rad51-like C-terminal domain-containing protein</fullName>
    </recommendedName>
</protein>
<feature type="non-terminal residue" evidence="2">
    <location>
        <position position="69"/>
    </location>
</feature>
<dbReference type="GO" id="GO:0000166">
    <property type="term" value="F:nucleotide binding"/>
    <property type="evidence" value="ECO:0007669"/>
    <property type="project" value="InterPro"/>
</dbReference>
<name>A0A177B1K4_9BILA</name>
<organism evidence="2 3">
    <name type="scientific">Intoshia linei</name>
    <dbReference type="NCBI Taxonomy" id="1819745"/>
    <lineage>
        <taxon>Eukaryota</taxon>
        <taxon>Metazoa</taxon>
        <taxon>Spiralia</taxon>
        <taxon>Lophotrochozoa</taxon>
        <taxon>Mesozoa</taxon>
        <taxon>Orthonectida</taxon>
        <taxon>Rhopaluridae</taxon>
        <taxon>Intoshia</taxon>
    </lineage>
</organism>
<dbReference type="EMBL" id="LWCA01000506">
    <property type="protein sequence ID" value="OAF68145.1"/>
    <property type="molecule type" value="Genomic_DNA"/>
</dbReference>
<proteinExistence type="predicted"/>
<dbReference type="AlphaFoldDB" id="A0A177B1K4"/>
<dbReference type="Gene3D" id="1.10.150.20">
    <property type="entry name" value="5' to 3' exonuclease, C-terminal subdomain"/>
    <property type="match status" value="1"/>
</dbReference>
<evidence type="ECO:0000313" key="2">
    <source>
        <dbReference type="EMBL" id="OAF68145.1"/>
    </source>
</evidence>